<evidence type="ECO:0008006" key="3">
    <source>
        <dbReference type="Google" id="ProtNLM"/>
    </source>
</evidence>
<protein>
    <recommendedName>
        <fullName evidence="3">WXG100 family type VII secretion target</fullName>
    </recommendedName>
</protein>
<sequence length="97" mass="10757">MSGRLLVDLDLLLETVEALEHCERDVDEGLDDVVRRVRRLHESWSGRAAEAQAGAQARWEAGFAQMREGLATMRTAASTARANYGAAVEANLRMWSL</sequence>
<dbReference type="RefSeq" id="WP_345456650.1">
    <property type="nucleotide sequence ID" value="NZ_BAABKG010000002.1"/>
</dbReference>
<comment type="caution">
    <text evidence="1">The sequence shown here is derived from an EMBL/GenBank/DDBJ whole genome shotgun (WGS) entry which is preliminary data.</text>
</comment>
<organism evidence="1 2">
    <name type="scientific">Nocardioides marinquilinus</name>
    <dbReference type="NCBI Taxonomy" id="1210400"/>
    <lineage>
        <taxon>Bacteria</taxon>
        <taxon>Bacillati</taxon>
        <taxon>Actinomycetota</taxon>
        <taxon>Actinomycetes</taxon>
        <taxon>Propionibacteriales</taxon>
        <taxon>Nocardioidaceae</taxon>
        <taxon>Nocardioides</taxon>
    </lineage>
</organism>
<name>A0ABP9PFR4_9ACTN</name>
<accession>A0ABP9PFR4</accession>
<proteinExistence type="predicted"/>
<dbReference type="InterPro" id="IPR010310">
    <property type="entry name" value="T7SS_ESAT-6-like"/>
</dbReference>
<dbReference type="Pfam" id="PF06013">
    <property type="entry name" value="WXG100"/>
    <property type="match status" value="1"/>
</dbReference>
<gene>
    <name evidence="1" type="ORF">GCM10023340_15940</name>
</gene>
<keyword evidence="2" id="KW-1185">Reference proteome</keyword>
<dbReference type="EMBL" id="BAABKG010000002">
    <property type="protein sequence ID" value="GAA5145882.1"/>
    <property type="molecule type" value="Genomic_DNA"/>
</dbReference>
<dbReference type="Proteomes" id="UP001500221">
    <property type="component" value="Unassembled WGS sequence"/>
</dbReference>
<reference evidence="2" key="1">
    <citation type="journal article" date="2019" name="Int. J. Syst. Evol. Microbiol.">
        <title>The Global Catalogue of Microorganisms (GCM) 10K type strain sequencing project: providing services to taxonomists for standard genome sequencing and annotation.</title>
        <authorList>
            <consortium name="The Broad Institute Genomics Platform"/>
            <consortium name="The Broad Institute Genome Sequencing Center for Infectious Disease"/>
            <person name="Wu L."/>
            <person name="Ma J."/>
        </authorList>
    </citation>
    <scope>NUCLEOTIDE SEQUENCE [LARGE SCALE GENOMIC DNA]</scope>
    <source>
        <strain evidence="2">JCM 18459</strain>
    </source>
</reference>
<dbReference type="SUPFAM" id="SSF140453">
    <property type="entry name" value="EsxAB dimer-like"/>
    <property type="match status" value="1"/>
</dbReference>
<dbReference type="Gene3D" id="1.10.287.1060">
    <property type="entry name" value="ESAT-6-like"/>
    <property type="match status" value="1"/>
</dbReference>
<evidence type="ECO:0000313" key="2">
    <source>
        <dbReference type="Proteomes" id="UP001500221"/>
    </source>
</evidence>
<evidence type="ECO:0000313" key="1">
    <source>
        <dbReference type="EMBL" id="GAA5145882.1"/>
    </source>
</evidence>
<dbReference type="InterPro" id="IPR036689">
    <property type="entry name" value="ESAT-6-like_sf"/>
</dbReference>